<dbReference type="Pfam" id="PF00082">
    <property type="entry name" value="Peptidase_S8"/>
    <property type="match status" value="1"/>
</dbReference>
<evidence type="ECO:0000256" key="9">
    <source>
        <dbReference type="ARBA" id="ARBA00022801"/>
    </source>
</evidence>
<dbReference type="GO" id="GO:0004252">
    <property type="term" value="F:serine-type endopeptidase activity"/>
    <property type="evidence" value="ECO:0007669"/>
    <property type="project" value="UniProtKB-UniRule"/>
</dbReference>
<evidence type="ECO:0000313" key="18">
    <source>
        <dbReference type="EMBL" id="CAG8976427.1"/>
    </source>
</evidence>
<evidence type="ECO:0000256" key="10">
    <source>
        <dbReference type="ARBA" id="ARBA00022825"/>
    </source>
</evidence>
<keyword evidence="9 15" id="KW-0378">Hydrolase</keyword>
<comment type="catalytic activity">
    <reaction evidence="1">
        <text>Release of an N-terminal tripeptide from a polypeptide.</text>
        <dbReference type="EC" id="3.4.14.10"/>
    </reaction>
</comment>
<evidence type="ECO:0000256" key="11">
    <source>
        <dbReference type="ARBA" id="ARBA00022837"/>
    </source>
</evidence>
<evidence type="ECO:0000256" key="1">
    <source>
        <dbReference type="ARBA" id="ARBA00001910"/>
    </source>
</evidence>
<keyword evidence="11 15" id="KW-0106">Calcium</keyword>
<keyword evidence="6 15" id="KW-0645">Protease</keyword>
<dbReference type="InterPro" id="IPR000209">
    <property type="entry name" value="Peptidase_S8/S53_dom"/>
</dbReference>
<dbReference type="SUPFAM" id="SSF54897">
    <property type="entry name" value="Protease propeptides/inhibitors"/>
    <property type="match status" value="1"/>
</dbReference>
<evidence type="ECO:0000256" key="14">
    <source>
        <dbReference type="ARBA" id="ARBA00023180"/>
    </source>
</evidence>
<dbReference type="FunFam" id="3.40.50.200:FF:000015">
    <property type="entry name" value="Tripeptidyl peptidase A"/>
    <property type="match status" value="1"/>
</dbReference>
<dbReference type="CDD" id="cd11377">
    <property type="entry name" value="Pro-peptidase_S53"/>
    <property type="match status" value="1"/>
</dbReference>
<name>A0A9N9Q6H5_9HELO</name>
<keyword evidence="10 15" id="KW-0720">Serine protease</keyword>
<keyword evidence="8 16" id="KW-0732">Signal</keyword>
<feature type="active site" description="Charge relay system" evidence="15">
    <location>
        <position position="527"/>
    </location>
</feature>
<dbReference type="EC" id="3.4.14.10" evidence="4"/>
<dbReference type="CDD" id="cd04056">
    <property type="entry name" value="Peptidases_S53"/>
    <property type="match status" value="1"/>
</dbReference>
<dbReference type="GO" id="GO:0005576">
    <property type="term" value="C:extracellular region"/>
    <property type="evidence" value="ECO:0007669"/>
    <property type="project" value="UniProtKB-SubCell"/>
</dbReference>
<keyword evidence="5" id="KW-0964">Secreted</keyword>
<feature type="active site" description="Charge relay system" evidence="15">
    <location>
        <position position="300"/>
    </location>
</feature>
<dbReference type="InterPro" id="IPR050819">
    <property type="entry name" value="Tripeptidyl-peptidase_I"/>
</dbReference>
<dbReference type="EMBL" id="CAJVRM010000176">
    <property type="protein sequence ID" value="CAG8976427.1"/>
    <property type="molecule type" value="Genomic_DNA"/>
</dbReference>
<evidence type="ECO:0000256" key="7">
    <source>
        <dbReference type="ARBA" id="ARBA00022723"/>
    </source>
</evidence>
<dbReference type="SUPFAM" id="SSF52743">
    <property type="entry name" value="Subtilisin-like"/>
    <property type="match status" value="1"/>
</dbReference>
<keyword evidence="13" id="KW-0865">Zymogen</keyword>
<evidence type="ECO:0000256" key="8">
    <source>
        <dbReference type="ARBA" id="ARBA00022729"/>
    </source>
</evidence>
<evidence type="ECO:0000256" key="13">
    <source>
        <dbReference type="ARBA" id="ARBA00023145"/>
    </source>
</evidence>
<dbReference type="InterPro" id="IPR036852">
    <property type="entry name" value="Peptidase_S8/S53_dom_sf"/>
</dbReference>
<dbReference type="OrthoDB" id="409122at2759"/>
<dbReference type="GO" id="GO:0046872">
    <property type="term" value="F:metal ion binding"/>
    <property type="evidence" value="ECO:0007669"/>
    <property type="project" value="UniProtKB-UniRule"/>
</dbReference>
<comment type="caution">
    <text evidence="18">The sequence shown here is derived from an EMBL/GenBank/DDBJ whole genome shotgun (WGS) entry which is preliminary data.</text>
</comment>
<comment type="function">
    <text evidence="2">Secreted tripeptidyl-peptidase which degrades proteins at acidic pHs and is involved in virulence.</text>
</comment>
<evidence type="ECO:0000256" key="15">
    <source>
        <dbReference type="PROSITE-ProRule" id="PRU01032"/>
    </source>
</evidence>
<feature type="domain" description="Peptidase S53" evidence="17">
    <location>
        <begin position="215"/>
        <end position="609"/>
    </location>
</feature>
<keyword evidence="12" id="KW-0843">Virulence</keyword>
<accession>A0A9N9Q6H5</accession>
<dbReference type="Pfam" id="PF09286">
    <property type="entry name" value="Pro-kuma_activ"/>
    <property type="match status" value="1"/>
</dbReference>
<feature type="binding site" evidence="15">
    <location>
        <position position="590"/>
    </location>
    <ligand>
        <name>Ca(2+)</name>
        <dbReference type="ChEBI" id="CHEBI:29108"/>
    </ligand>
</feature>
<evidence type="ECO:0000256" key="4">
    <source>
        <dbReference type="ARBA" id="ARBA00012462"/>
    </source>
</evidence>
<feature type="chain" id="PRO_5040505142" description="tripeptidyl-peptidase II" evidence="16">
    <location>
        <begin position="20"/>
        <end position="609"/>
    </location>
</feature>
<evidence type="ECO:0000256" key="16">
    <source>
        <dbReference type="SAM" id="SignalP"/>
    </source>
</evidence>
<gene>
    <name evidence="18" type="ORF">HYALB_00012645</name>
</gene>
<feature type="binding site" evidence="15">
    <location>
        <position position="588"/>
    </location>
    <ligand>
        <name>Ca(2+)</name>
        <dbReference type="ChEBI" id="CHEBI:29108"/>
    </ligand>
</feature>
<dbReference type="Proteomes" id="UP000701801">
    <property type="component" value="Unassembled WGS sequence"/>
</dbReference>
<evidence type="ECO:0000256" key="3">
    <source>
        <dbReference type="ARBA" id="ARBA00004239"/>
    </source>
</evidence>
<dbReference type="PANTHER" id="PTHR14218">
    <property type="entry name" value="PROTEASE S8 TRIPEPTIDYL PEPTIDASE I CLN2"/>
    <property type="match status" value="1"/>
</dbReference>
<evidence type="ECO:0000256" key="12">
    <source>
        <dbReference type="ARBA" id="ARBA00023026"/>
    </source>
</evidence>
<dbReference type="SMART" id="SM00944">
    <property type="entry name" value="Pro-kuma_activ"/>
    <property type="match status" value="1"/>
</dbReference>
<dbReference type="PROSITE" id="PS00138">
    <property type="entry name" value="SUBTILASE_SER"/>
    <property type="match status" value="1"/>
</dbReference>
<dbReference type="InterPro" id="IPR023828">
    <property type="entry name" value="Peptidase_S8_Ser-AS"/>
</dbReference>
<feature type="binding site" evidence="15">
    <location>
        <position position="569"/>
    </location>
    <ligand>
        <name>Ca(2+)</name>
        <dbReference type="ChEBI" id="CHEBI:29108"/>
    </ligand>
</feature>
<dbReference type="AlphaFoldDB" id="A0A9N9Q6H5"/>
<keyword evidence="19" id="KW-1185">Reference proteome</keyword>
<dbReference type="InterPro" id="IPR030400">
    <property type="entry name" value="Sedolisin_dom"/>
</dbReference>
<reference evidence="18" key="1">
    <citation type="submission" date="2021-07" db="EMBL/GenBank/DDBJ databases">
        <authorList>
            <person name="Durling M."/>
        </authorList>
    </citation>
    <scope>NUCLEOTIDE SEQUENCE</scope>
</reference>
<feature type="binding site" evidence="15">
    <location>
        <position position="570"/>
    </location>
    <ligand>
        <name>Ca(2+)</name>
        <dbReference type="ChEBI" id="CHEBI:29108"/>
    </ligand>
</feature>
<feature type="signal peptide" evidence="16">
    <location>
        <begin position="1"/>
        <end position="19"/>
    </location>
</feature>
<keyword evidence="14" id="KW-0325">Glycoprotein</keyword>
<proteinExistence type="predicted"/>
<feature type="active site" description="Charge relay system" evidence="15">
    <location>
        <position position="304"/>
    </location>
</feature>
<dbReference type="GO" id="GO:0006508">
    <property type="term" value="P:proteolysis"/>
    <property type="evidence" value="ECO:0007669"/>
    <property type="project" value="UniProtKB-KW"/>
</dbReference>
<dbReference type="InterPro" id="IPR015366">
    <property type="entry name" value="S53_propep"/>
</dbReference>
<dbReference type="GO" id="GO:0008240">
    <property type="term" value="F:tripeptidyl-peptidase activity"/>
    <property type="evidence" value="ECO:0007669"/>
    <property type="project" value="UniProtKB-EC"/>
</dbReference>
<comment type="subcellular location">
    <subcellularLocation>
        <location evidence="3">Secreted</location>
        <location evidence="3">Extracellular space</location>
    </subcellularLocation>
</comment>
<evidence type="ECO:0000256" key="5">
    <source>
        <dbReference type="ARBA" id="ARBA00022525"/>
    </source>
</evidence>
<evidence type="ECO:0000256" key="2">
    <source>
        <dbReference type="ARBA" id="ARBA00002451"/>
    </source>
</evidence>
<dbReference type="PANTHER" id="PTHR14218:SF39">
    <property type="entry name" value="PEPTIDASE S53 DOMAIN-CONTAINING PROTEIN"/>
    <property type="match status" value="1"/>
</dbReference>
<comment type="cofactor">
    <cofactor evidence="15">
        <name>Ca(2+)</name>
        <dbReference type="ChEBI" id="CHEBI:29108"/>
    </cofactor>
    <text evidence="15">Binds 1 Ca(2+) ion per subunit.</text>
</comment>
<protein>
    <recommendedName>
        <fullName evidence="4">tripeptidyl-peptidase II</fullName>
        <ecNumber evidence="4">3.4.14.10</ecNumber>
    </recommendedName>
</protein>
<dbReference type="Gene3D" id="3.40.50.200">
    <property type="entry name" value="Peptidase S8/S53 domain"/>
    <property type="match status" value="1"/>
</dbReference>
<keyword evidence="7 15" id="KW-0479">Metal-binding</keyword>
<dbReference type="PROSITE" id="PS51695">
    <property type="entry name" value="SEDOLISIN"/>
    <property type="match status" value="1"/>
</dbReference>
<evidence type="ECO:0000259" key="17">
    <source>
        <dbReference type="PROSITE" id="PS51695"/>
    </source>
</evidence>
<organism evidence="18 19">
    <name type="scientific">Hymenoscyphus albidus</name>
    <dbReference type="NCBI Taxonomy" id="595503"/>
    <lineage>
        <taxon>Eukaryota</taxon>
        <taxon>Fungi</taxon>
        <taxon>Dikarya</taxon>
        <taxon>Ascomycota</taxon>
        <taxon>Pezizomycotina</taxon>
        <taxon>Leotiomycetes</taxon>
        <taxon>Helotiales</taxon>
        <taxon>Helotiaceae</taxon>
        <taxon>Hymenoscyphus</taxon>
    </lineage>
</organism>
<evidence type="ECO:0000313" key="19">
    <source>
        <dbReference type="Proteomes" id="UP000701801"/>
    </source>
</evidence>
<sequence>MVGFRLIFSLAATLQVAVSTPIQSRTAYKVKETHYVPRAWRVVDEAPKSHIVNLNIALKQGDFEELDRHLYEVSDPDHQRYGQHLSADHVNELVKPSDESLNMVHEWLNDNGVRDFSYSAAKDWISVSLPIEMVEQLLDTKYQVYEHEDGDRLVRTPKWSLPQHLHEHIDAIQPTTSFMRLTGQGTRFLKLAPFVPPNYTPPKNSTIAKVCSVDSVTPQCFETLYSTKGYVPKATDKNSVGFTNYLGEIPIRPDIEKFLAKYRPEAVKAAYTFPQISIANGPVQDGPLNATQAAEGTSGEANLDVQAIMGISNPTPVFSWSTGGSPPFNPDLNTPTNTNEPYMVWLNYILAQKSIPQVISTSYGDDEQTVPQAYAERVCKQFAQLGARGVSVLFASGDRGVGLNATCFSNDDKKTYKFLPSFPAGCPYVTTVGATHNFEPEVVAYRAGNTRPDGTFREVYSSGGGFSEYFPRPKYQEKVVSKYVKELNGTYAGLYNTKGRAYPDLSAQGQYFAYFWNGTEGVISGTSASTPLMAGILALVNDALLECGKAPLGFLNPWLYSRGWKGFTDIVGGSAVGCQVDGFAAKKGWDPVTGFGTPIFPKLVALAKD</sequence>
<evidence type="ECO:0000256" key="6">
    <source>
        <dbReference type="ARBA" id="ARBA00022670"/>
    </source>
</evidence>